<evidence type="ECO:0000313" key="2">
    <source>
        <dbReference type="Proteomes" id="UP000010475"/>
    </source>
</evidence>
<proteinExistence type="predicted"/>
<reference evidence="1 2" key="1">
    <citation type="submission" date="2012-06" db="EMBL/GenBank/DDBJ databases">
        <title>Finished chromosome of genome of Cylindrospermum stagnale PCC 7417.</title>
        <authorList>
            <consortium name="US DOE Joint Genome Institute"/>
            <person name="Gugger M."/>
            <person name="Coursin T."/>
            <person name="Rippka R."/>
            <person name="Tandeau De Marsac N."/>
            <person name="Huntemann M."/>
            <person name="Wei C.-L."/>
            <person name="Han J."/>
            <person name="Detter J.C."/>
            <person name="Han C."/>
            <person name="Tapia R."/>
            <person name="Chen A."/>
            <person name="Kyrpides N."/>
            <person name="Mavromatis K."/>
            <person name="Markowitz V."/>
            <person name="Szeto E."/>
            <person name="Ivanova N."/>
            <person name="Pagani I."/>
            <person name="Pati A."/>
            <person name="Goodwin L."/>
            <person name="Nordberg H.P."/>
            <person name="Cantor M.N."/>
            <person name="Hua S.X."/>
            <person name="Woyke T."/>
            <person name="Kerfeld C.A."/>
        </authorList>
    </citation>
    <scope>NUCLEOTIDE SEQUENCE [LARGE SCALE GENOMIC DNA]</scope>
    <source>
        <strain evidence="1 2">PCC 7417</strain>
    </source>
</reference>
<dbReference type="Proteomes" id="UP000010475">
    <property type="component" value="Chromosome"/>
</dbReference>
<dbReference type="EMBL" id="CP003642">
    <property type="protein sequence ID" value="AFZ25389.1"/>
    <property type="molecule type" value="Genomic_DNA"/>
</dbReference>
<evidence type="ECO:0000313" key="1">
    <source>
        <dbReference type="EMBL" id="AFZ25389.1"/>
    </source>
</evidence>
<dbReference type="KEGG" id="csg:Cylst_3226"/>
<accession>K9WZZ1</accession>
<name>K9WZZ1_9NOST</name>
<gene>
    <name evidence="1" type="ORF">Cylst_3226</name>
</gene>
<dbReference type="HOGENOM" id="CLU_2786957_0_0_3"/>
<dbReference type="AlphaFoldDB" id="K9WZZ1"/>
<keyword evidence="2" id="KW-1185">Reference proteome</keyword>
<organism evidence="1 2">
    <name type="scientific">Cylindrospermum stagnale PCC 7417</name>
    <dbReference type="NCBI Taxonomy" id="56107"/>
    <lineage>
        <taxon>Bacteria</taxon>
        <taxon>Bacillati</taxon>
        <taxon>Cyanobacteriota</taxon>
        <taxon>Cyanophyceae</taxon>
        <taxon>Nostocales</taxon>
        <taxon>Nostocaceae</taxon>
        <taxon>Cylindrospermum</taxon>
    </lineage>
</organism>
<sequence>MDYVLAIETTVETILIVSKPSLFRCLIKLAYVCSLEDVCKVSKLIEIPPTPLKKGGKNSLQSPFLKEI</sequence>
<protein>
    <submittedName>
        <fullName evidence="1">Uncharacterized protein</fullName>
    </submittedName>
</protein>